<dbReference type="FunFam" id="1.20.1560.10:FF:000009">
    <property type="entry name" value="ABC transporter B family member 1"/>
    <property type="match status" value="1"/>
</dbReference>
<keyword evidence="3" id="KW-0813">Transport</keyword>
<feature type="domain" description="ABC transporter" evidence="15">
    <location>
        <begin position="971"/>
        <end position="1207"/>
    </location>
</feature>
<evidence type="ECO:0000256" key="2">
    <source>
        <dbReference type="ARBA" id="ARBA00007577"/>
    </source>
</evidence>
<comment type="similarity">
    <text evidence="2">Belongs to the ABC transporter superfamily. ABCB family. Multidrug resistance exporter (TC 3.A.1.201) subfamily.</text>
</comment>
<protein>
    <submittedName>
        <fullName evidence="17">ABC transporter B family member 4-like</fullName>
    </submittedName>
</protein>
<feature type="signal peptide" evidence="14">
    <location>
        <begin position="1"/>
        <end position="30"/>
    </location>
</feature>
<evidence type="ECO:0000259" key="16">
    <source>
        <dbReference type="PROSITE" id="PS50929"/>
    </source>
</evidence>
<keyword evidence="9 13" id="KW-0472">Membrane</keyword>
<comment type="subcellular location">
    <subcellularLocation>
        <location evidence="1">Cell membrane</location>
        <topology evidence="1">Multi-pass membrane protein</topology>
    </subcellularLocation>
</comment>
<dbReference type="GO" id="GO:0016887">
    <property type="term" value="F:ATP hydrolysis activity"/>
    <property type="evidence" value="ECO:0007669"/>
    <property type="project" value="InterPro"/>
</dbReference>
<dbReference type="CDD" id="cd18577">
    <property type="entry name" value="ABC_6TM_Pgp_ABCB1_D1_like"/>
    <property type="match status" value="1"/>
</dbReference>
<accession>A0A2P6TPQ0</accession>
<dbReference type="FunFam" id="3.40.50.300:FF:000066">
    <property type="entry name" value="ABC transporter B family member 1"/>
    <property type="match status" value="1"/>
</dbReference>
<keyword evidence="7" id="KW-0067">ATP-binding</keyword>
<dbReference type="InterPro" id="IPR003593">
    <property type="entry name" value="AAA+_ATPase"/>
</dbReference>
<evidence type="ECO:0000256" key="13">
    <source>
        <dbReference type="SAM" id="Phobius"/>
    </source>
</evidence>
<sequence length="1945" mass="207572">MSSSAARAGLLALSVANVVLLALLFSRSSAPVVGALGRAGLEQSLVGEELAENPEEFRRRLQQAFQFANCFSTYQSNNNYLQMDCPFFVIPSKSASTGQPYTPTSGATFAVVSGNNPSLVVGVDGSTSTKDLTANGKVQALEVQAQAIEAQGTLTATNAAVQNVKAQSVEANGVKVVDGNGAVQVLLSNDGTVQAGTATVKQLSVQGKTQFGDLEAANLAVSQALSVQGSSQFAGNVATANLAAANLAVSKSLSVQGSSQFAGNVGTANLAVSKSLSVQGSTQFGNLAVINLNVTSLLRSSGRTQLGDLSIGALTVSGAASFGGDVTAAKSLDVRGKVTAQGALLDNAEVKGEIKTRTMIASSNVAVRGDFWVTKDFTTNGQVIARAGLVAKTCTCANKRLILVLLVRLDALGRLWLAVEGTLCVASIACELTLHWRPHSRLARVRELLTALWLALVCGGGRVGQLLRAVVDSWDLEPNNPAAAAAVVLFASDVAVQTMVWAKPLRLSLAIPLHLSFLRHLLSSTSSLALGFCLPVITQVVWESKMFQQHQAQRREAGLAPERGWQAAMNEGIAELWSPFDRDAPLLLGLATGLPCLLWQVALMLTAAGGQPDQGYTGADEAQKVQHEREVLPQDEQAAKPVGYFSLFRFADRTDWVLMALGTAGAAGTGIAMPIYSILFGDLMNAFGQVTKTSLYFLYLGLASLVLAYFQVAALTLTGVRQVNRMRHKYLAAVLRQDVGYFDTTATSGRLLQGLNEDCQTIQLGIGEKVGTTIFNLSTAIAGITIAFTRGWAMTLVMLAVTPVLAGMGYCIATFMSKNTAFINKAYGAANSIAQQALANVRTVYAFNGAERMVEAYSACLDTPMKVGIRQGFLGGVVVGMTNCAFFCSWALALWFGSTRIVAGTYTGGDVVSMLYAAFLGGFAIGQAAPNLQYFAQGKAAGGRLFEVIKRQPTIDLDAHGETLKHVEGTIEFHDVQFCYPSRPDVKVFRHFDLTVPAGKTVALVGESGSGKSTVIGLIERFYDPTAGEVHLDGVDIRRLQLRFLRQQLSLVSQEPTLFATTIAENIRFGKLGCSMEEVIEAAKASNAHNFISALPQGYDTHVGEKGVQMSGGQKQRIAIARAILKNPKVLLLDEATSALDAESERIVQDALDRLMKGRTTVVVAHRLSTVINSDSIAVVKRGRIVEQGTHDELLEQGGAYATLVQMQQATGDVSDDEEEQQPLESVALGAPLGAVPEGEALEEADSSAHGRMGSLSLERPSNPHGVLAVLENAGAAIPEAVAEGLSGQELASSGAARAMVGPVPLQRSMSGIRRYVSWRRRSTRRRMEAPAKVDHKKSTEEEKDKKVPLRRIAVLNKPELPAAITGLAGSAALGMMMPGFSLAFSSMLNVFYNPDPSAISSGARKWSLVFVGIGVGAIIAALFQSYSFNYMGQKLGRRVRVLMFAALLRQEVGWFDEDRNASGVLSSKLSSDALAVKGQFGDTMGLLTQNLVTFGGGLVIAFINGWKMTLVVLACLPLLMVTAVMQTKFMSQSSSKEDEAFAQANQTASEAFTNIRTIAAFGMEGQVSGLYATKLETPTKEAQHRSHYAGLGFGSSQLCMFGIYALAFWYGGQLVGSGEYTFERVLKVFLSIFLAAMGMAQAQLFLPDAAKGQAATQRVFSVIDREPLIDTASQEGAQPLECQGEVELRGVTFAYPQRPEVKVFRNFSLRVECGRTVALVGESGGGKSTVIGLIERFYDPLAGQVLLDGRDIRSLNLRWLREQIGLVGQEPVLFNMTVRENIKYGRPDASDEQVEAAARAANAHAFIEALPEQYDTKLGEGGITLSGGQKQRVAIARAIVKDPKVLLLDEATSALDAESERIVQDALDRLMVGRTTVVVAHRLSTVRDADSIAVVFKGKIIEQGPHEELMAIPHGSYARLVRHQLTRITTAGGSKVGPAPQQQR</sequence>
<dbReference type="InterPro" id="IPR011527">
    <property type="entry name" value="ABC1_TM_dom"/>
</dbReference>
<dbReference type="PROSITE" id="PS00211">
    <property type="entry name" value="ABC_TRANSPORTER_1"/>
    <property type="match status" value="2"/>
</dbReference>
<evidence type="ECO:0000256" key="8">
    <source>
        <dbReference type="ARBA" id="ARBA00022989"/>
    </source>
</evidence>
<dbReference type="PANTHER" id="PTHR43394:SF11">
    <property type="entry name" value="ATP-BINDING CASSETTE TRANSPORTER"/>
    <property type="match status" value="1"/>
</dbReference>
<dbReference type="SUPFAM" id="SSF90123">
    <property type="entry name" value="ABC transporter transmembrane region"/>
    <property type="match status" value="2"/>
</dbReference>
<feature type="transmembrane region" description="Helical" evidence="13">
    <location>
        <begin position="1626"/>
        <end position="1647"/>
    </location>
</feature>
<keyword evidence="18" id="KW-1185">Reference proteome</keyword>
<keyword evidence="14" id="KW-0732">Signal</keyword>
<dbReference type="Pfam" id="PF00664">
    <property type="entry name" value="ABC_membrane"/>
    <property type="match status" value="2"/>
</dbReference>
<dbReference type="InterPro" id="IPR039421">
    <property type="entry name" value="Type_1_exporter"/>
</dbReference>
<feature type="transmembrane region" description="Helical" evidence="13">
    <location>
        <begin position="1407"/>
        <end position="1429"/>
    </location>
</feature>
<feature type="chain" id="PRO_5015181481" evidence="14">
    <location>
        <begin position="31"/>
        <end position="1945"/>
    </location>
</feature>
<evidence type="ECO:0000313" key="17">
    <source>
        <dbReference type="EMBL" id="PRW56013.1"/>
    </source>
</evidence>
<feature type="transmembrane region" description="Helical" evidence="13">
    <location>
        <begin position="1589"/>
        <end position="1611"/>
    </location>
</feature>
<feature type="transmembrane region" description="Helical" evidence="13">
    <location>
        <begin position="696"/>
        <end position="720"/>
    </location>
</feature>
<evidence type="ECO:0000256" key="14">
    <source>
        <dbReference type="SAM" id="SignalP"/>
    </source>
</evidence>
<keyword evidence="5" id="KW-0677">Repeat</keyword>
<organism evidence="17 18">
    <name type="scientific">Chlorella sorokiniana</name>
    <name type="common">Freshwater green alga</name>
    <dbReference type="NCBI Taxonomy" id="3076"/>
    <lineage>
        <taxon>Eukaryota</taxon>
        <taxon>Viridiplantae</taxon>
        <taxon>Chlorophyta</taxon>
        <taxon>core chlorophytes</taxon>
        <taxon>Trebouxiophyceae</taxon>
        <taxon>Chlorellales</taxon>
        <taxon>Chlorellaceae</taxon>
        <taxon>Chlorella clade</taxon>
        <taxon>Chlorella</taxon>
    </lineage>
</organism>
<feature type="domain" description="ABC transporter" evidence="15">
    <location>
        <begin position="1687"/>
        <end position="1923"/>
    </location>
</feature>
<feature type="transmembrane region" description="Helical" evidence="13">
    <location>
        <begin position="1510"/>
        <end position="1528"/>
    </location>
</feature>
<evidence type="ECO:0000256" key="5">
    <source>
        <dbReference type="ARBA" id="ARBA00022737"/>
    </source>
</evidence>
<evidence type="ECO:0000256" key="4">
    <source>
        <dbReference type="ARBA" id="ARBA00022692"/>
    </source>
</evidence>
<dbReference type="GO" id="GO:0005886">
    <property type="term" value="C:plasma membrane"/>
    <property type="evidence" value="ECO:0007669"/>
    <property type="project" value="UniProtKB-SubCell"/>
</dbReference>
<evidence type="ECO:0000256" key="7">
    <source>
        <dbReference type="ARBA" id="ARBA00022840"/>
    </source>
</evidence>
<dbReference type="GO" id="GO:0015421">
    <property type="term" value="F:ABC-type oligopeptide transporter activity"/>
    <property type="evidence" value="ECO:0007669"/>
    <property type="project" value="TreeGrafter"/>
</dbReference>
<feature type="transmembrane region" description="Helical" evidence="13">
    <location>
        <begin position="873"/>
        <end position="896"/>
    </location>
</feature>
<comment type="subunit">
    <text evidence="11">Interacts with 1-naphthylphthalamic acid (NPA).</text>
</comment>
<evidence type="ECO:0000313" key="18">
    <source>
        <dbReference type="Proteomes" id="UP000239899"/>
    </source>
</evidence>
<dbReference type="GO" id="GO:0005743">
    <property type="term" value="C:mitochondrial inner membrane"/>
    <property type="evidence" value="ECO:0007669"/>
    <property type="project" value="TreeGrafter"/>
</dbReference>
<dbReference type="InterPro" id="IPR027417">
    <property type="entry name" value="P-loop_NTPase"/>
</dbReference>
<dbReference type="GO" id="GO:0010328">
    <property type="term" value="F:auxin influx transmembrane transporter activity"/>
    <property type="evidence" value="ECO:0007669"/>
    <property type="project" value="UniProtKB-ARBA"/>
</dbReference>
<keyword evidence="6" id="KW-0547">Nucleotide-binding</keyword>
<feature type="region of interest" description="Disordered" evidence="12">
    <location>
        <begin position="1327"/>
        <end position="1346"/>
    </location>
</feature>
<reference evidence="17 18" key="1">
    <citation type="journal article" date="2018" name="Plant J.">
        <title>Genome sequences of Chlorella sorokiniana UTEX 1602 and Micractinium conductrix SAG 241.80: implications to maltose excretion by a green alga.</title>
        <authorList>
            <person name="Arriola M.B."/>
            <person name="Velmurugan N."/>
            <person name="Zhang Y."/>
            <person name="Plunkett M.H."/>
            <person name="Hondzo H."/>
            <person name="Barney B.M."/>
        </authorList>
    </citation>
    <scope>NUCLEOTIDE SEQUENCE [LARGE SCALE GENOMIC DNA]</scope>
    <source>
        <strain evidence="18">UTEX 1602</strain>
    </source>
</reference>
<feature type="transmembrane region" description="Helical" evidence="13">
    <location>
        <begin position="1485"/>
        <end position="1504"/>
    </location>
</feature>
<dbReference type="OrthoDB" id="6500128at2759"/>
<feature type="domain" description="ABC transmembrane type-1" evidence="16">
    <location>
        <begin position="657"/>
        <end position="937"/>
    </location>
</feature>
<dbReference type="PROSITE" id="PS50893">
    <property type="entry name" value="ABC_TRANSPORTER_2"/>
    <property type="match status" value="2"/>
</dbReference>
<dbReference type="InterPro" id="IPR003439">
    <property type="entry name" value="ABC_transporter-like_ATP-bd"/>
</dbReference>
<dbReference type="GO" id="GO:0010329">
    <property type="term" value="F:auxin efflux transmembrane transporter activity"/>
    <property type="evidence" value="ECO:0007669"/>
    <property type="project" value="UniProtKB-ARBA"/>
</dbReference>
<dbReference type="InterPro" id="IPR017871">
    <property type="entry name" value="ABC_transporter-like_CS"/>
</dbReference>
<dbReference type="FunFam" id="3.40.50.300:FF:000205">
    <property type="entry name" value="ABC transporter B family member 4"/>
    <property type="match status" value="1"/>
</dbReference>
<evidence type="ECO:0000259" key="15">
    <source>
        <dbReference type="PROSITE" id="PS50893"/>
    </source>
</evidence>
<dbReference type="CDD" id="cd03249">
    <property type="entry name" value="ABC_MTABC3_MDL1_MDL2"/>
    <property type="match status" value="2"/>
</dbReference>
<evidence type="ECO:0000256" key="1">
    <source>
        <dbReference type="ARBA" id="ARBA00004651"/>
    </source>
</evidence>
<evidence type="ECO:0000256" key="11">
    <source>
        <dbReference type="ARBA" id="ARBA00062948"/>
    </source>
</evidence>
<evidence type="ECO:0000256" key="9">
    <source>
        <dbReference type="ARBA" id="ARBA00023136"/>
    </source>
</evidence>
<comment type="caution">
    <text evidence="17">The sequence shown here is derived from an EMBL/GenBank/DDBJ whole genome shotgun (WGS) entry which is preliminary data.</text>
</comment>
<dbReference type="EMBL" id="LHPG02000009">
    <property type="protein sequence ID" value="PRW56013.1"/>
    <property type="molecule type" value="Genomic_DNA"/>
</dbReference>
<dbReference type="GO" id="GO:0090374">
    <property type="term" value="P:oligopeptide export from mitochondrion"/>
    <property type="evidence" value="ECO:0007669"/>
    <property type="project" value="TreeGrafter"/>
</dbReference>
<dbReference type="Gene3D" id="3.40.50.300">
    <property type="entry name" value="P-loop containing nucleotide triphosphate hydrolases"/>
    <property type="match status" value="2"/>
</dbReference>
<dbReference type="Pfam" id="PF00005">
    <property type="entry name" value="ABC_tran"/>
    <property type="match status" value="2"/>
</dbReference>
<keyword evidence="4 13" id="KW-0812">Transmembrane</keyword>
<dbReference type="STRING" id="3076.A0A2P6TPQ0"/>
<keyword evidence="8 13" id="KW-1133">Transmembrane helix</keyword>
<dbReference type="SMART" id="SM00382">
    <property type="entry name" value="AAA"/>
    <property type="match status" value="2"/>
</dbReference>
<name>A0A2P6TPQ0_CHLSO</name>
<dbReference type="PROSITE" id="PS50929">
    <property type="entry name" value="ABC_TM1F"/>
    <property type="match status" value="2"/>
</dbReference>
<feature type="transmembrane region" description="Helical" evidence="13">
    <location>
        <begin position="656"/>
        <end position="676"/>
    </location>
</feature>
<gene>
    <name evidence="17" type="ORF">C2E21_5174</name>
</gene>
<dbReference type="CDD" id="cd18578">
    <property type="entry name" value="ABC_6TM_Pgp_ABCB1_D2_like"/>
    <property type="match status" value="1"/>
</dbReference>
<evidence type="ECO:0000256" key="10">
    <source>
        <dbReference type="ARBA" id="ARBA00023180"/>
    </source>
</evidence>
<dbReference type="PANTHER" id="PTHR43394">
    <property type="entry name" value="ATP-DEPENDENT PERMEASE MDL1, MITOCHONDRIAL"/>
    <property type="match status" value="1"/>
</dbReference>
<dbReference type="Proteomes" id="UP000239899">
    <property type="component" value="Unassembled WGS sequence"/>
</dbReference>
<proteinExistence type="inferred from homology"/>
<dbReference type="SUPFAM" id="SSF52540">
    <property type="entry name" value="P-loop containing nucleoside triphosphate hydrolases"/>
    <property type="match status" value="2"/>
</dbReference>
<evidence type="ECO:0000256" key="12">
    <source>
        <dbReference type="SAM" id="MobiDB-lite"/>
    </source>
</evidence>
<dbReference type="InterPro" id="IPR036640">
    <property type="entry name" value="ABC1_TM_sf"/>
</dbReference>
<evidence type="ECO:0000256" key="6">
    <source>
        <dbReference type="ARBA" id="ARBA00022741"/>
    </source>
</evidence>
<dbReference type="GO" id="GO:0005524">
    <property type="term" value="F:ATP binding"/>
    <property type="evidence" value="ECO:0007669"/>
    <property type="project" value="UniProtKB-KW"/>
</dbReference>
<keyword evidence="10" id="KW-0325">Glycoprotein</keyword>
<feature type="transmembrane region" description="Helical" evidence="13">
    <location>
        <begin position="794"/>
        <end position="815"/>
    </location>
</feature>
<dbReference type="Gene3D" id="1.20.1560.10">
    <property type="entry name" value="ABC transporter type 1, transmembrane domain"/>
    <property type="match status" value="2"/>
</dbReference>
<evidence type="ECO:0000256" key="3">
    <source>
        <dbReference type="ARBA" id="ARBA00022448"/>
    </source>
</evidence>
<feature type="domain" description="ABC transmembrane type-1" evidence="16">
    <location>
        <begin position="1365"/>
        <end position="1652"/>
    </location>
</feature>
<feature type="transmembrane region" description="Helical" evidence="13">
    <location>
        <begin position="521"/>
        <end position="542"/>
    </location>
</feature>
<feature type="transmembrane region" description="Helical" evidence="13">
    <location>
        <begin position="1361"/>
        <end position="1387"/>
    </location>
</feature>